<comment type="caution">
    <text evidence="2">The sequence shown here is derived from an EMBL/GenBank/DDBJ whole genome shotgun (WGS) entry which is preliminary data.</text>
</comment>
<feature type="transmembrane region" description="Helical" evidence="1">
    <location>
        <begin position="155"/>
        <end position="178"/>
    </location>
</feature>
<evidence type="ECO:0000313" key="3">
    <source>
        <dbReference type="Proteomes" id="UP000586093"/>
    </source>
</evidence>
<organism evidence="2 3">
    <name type="scientific">Aquariibacter albus</name>
    <dbReference type="NCBI Taxonomy" id="2759899"/>
    <lineage>
        <taxon>Bacteria</taxon>
        <taxon>Pseudomonadati</taxon>
        <taxon>Pseudomonadota</taxon>
        <taxon>Betaproteobacteria</taxon>
        <taxon>Burkholderiales</taxon>
        <taxon>Sphaerotilaceae</taxon>
        <taxon>Aquariibacter</taxon>
    </lineage>
</organism>
<gene>
    <name evidence="2" type="ORF">H4F90_02010</name>
</gene>
<keyword evidence="1" id="KW-0812">Transmembrane</keyword>
<evidence type="ECO:0000256" key="1">
    <source>
        <dbReference type="SAM" id="Phobius"/>
    </source>
</evidence>
<dbReference type="RefSeq" id="WP_182660997.1">
    <property type="nucleotide sequence ID" value="NZ_JACIVI010000001.1"/>
</dbReference>
<feature type="transmembrane region" description="Helical" evidence="1">
    <location>
        <begin position="34"/>
        <end position="51"/>
    </location>
</feature>
<dbReference type="EMBL" id="JACIVI010000001">
    <property type="protein sequence ID" value="MBB1160756.1"/>
    <property type="molecule type" value="Genomic_DNA"/>
</dbReference>
<evidence type="ECO:0000313" key="2">
    <source>
        <dbReference type="EMBL" id="MBB1160756.1"/>
    </source>
</evidence>
<keyword evidence="1" id="KW-0472">Membrane</keyword>
<feature type="transmembrane region" description="Helical" evidence="1">
    <location>
        <begin position="58"/>
        <end position="76"/>
    </location>
</feature>
<feature type="transmembrane region" description="Helical" evidence="1">
    <location>
        <begin position="111"/>
        <end position="131"/>
    </location>
</feature>
<dbReference type="InterPro" id="IPR017850">
    <property type="entry name" value="Alkaline_phosphatase_core_sf"/>
</dbReference>
<sequence length="548" mass="60142">MSAWRAGLALLLLNALLSFNLLWPTPLILPDHRLAPAFILLWTGLLAWQRWRGAPGPRLLGAVATFMSLLVLLRYLDVAVPGLFGRPINLYWDVQHLPRFLWVSAEQLHPLLALLAGGLGLLLIVAGLVGLKRGLQALWTRVARELLPQAAHSRLAWALTVFGLLSVAGNVAGLPLTWPYISKPILPTYARQAELLFTIASPGGAERELPPSPAFDGKLDALGGQDFKLFFLESYGAIVDDDPAMRAALVPARAELAQAAADAGRWILSAYLRSPTYGGASDLAHLSLLSGIDLADPRRHDLLLTTERKTLVHHFMRHGYRSFGVYPGLSWAWPESRHYGYETLVDGPALAYTGPKLGYWWIPDQYSLAKLEQLHPRPAEGPPRFMVYASITSHIPFSPVPPYQPDWSRVLGPEPFEPEATARALAEQADWLNLRPGYTGMMVYNMRMMAGYLRAQAGRPELLMMLGDHQPASGVTGPDQPWEVPVHVVGTDPALRARFEALGFQPGVQPQRPALGGMHELTGMLLRIFDADSPLAARSEAGPMSSTP</sequence>
<keyword evidence="1" id="KW-1133">Transmembrane helix</keyword>
<reference evidence="2 3" key="1">
    <citation type="submission" date="2020-08" db="EMBL/GenBank/DDBJ databases">
        <title>Aquariorum lacteus gen. nov., sp. nov., a new member of the family Comamonadaceae, isolated from freshwater aquarium.</title>
        <authorList>
            <person name="Chun S.-J."/>
        </authorList>
    </citation>
    <scope>NUCLEOTIDE SEQUENCE [LARGE SCALE GENOMIC DNA]</scope>
    <source>
        <strain evidence="2 3">SJAQ100</strain>
    </source>
</reference>
<dbReference type="SUPFAM" id="SSF53649">
    <property type="entry name" value="Alkaline phosphatase-like"/>
    <property type="match status" value="1"/>
</dbReference>
<keyword evidence="3" id="KW-1185">Reference proteome</keyword>
<proteinExistence type="predicted"/>
<dbReference type="AlphaFoldDB" id="A0A839HHG5"/>
<name>A0A839HHG5_9BURK</name>
<accession>A0A839HHG5</accession>
<dbReference type="Proteomes" id="UP000586093">
    <property type="component" value="Unassembled WGS sequence"/>
</dbReference>
<protein>
    <recommendedName>
        <fullName evidence="4">Sulfatase N-terminal domain-containing protein</fullName>
    </recommendedName>
</protein>
<evidence type="ECO:0008006" key="4">
    <source>
        <dbReference type="Google" id="ProtNLM"/>
    </source>
</evidence>
<dbReference type="Gene3D" id="3.40.720.10">
    <property type="entry name" value="Alkaline Phosphatase, subunit A"/>
    <property type="match status" value="1"/>
</dbReference>